<proteinExistence type="predicted"/>
<evidence type="ECO:0000313" key="1">
    <source>
        <dbReference type="EMBL" id="MCI2260310.1"/>
    </source>
</evidence>
<gene>
    <name evidence="1" type="ORF">L3V74_02065</name>
    <name evidence="2" type="ORF">Q7W82_10355</name>
</gene>
<dbReference type="EMBL" id="CP131914">
    <property type="protein sequence ID" value="XCI82518.1"/>
    <property type="molecule type" value="Genomic_DNA"/>
</dbReference>
<name>A0AAU8IB53_9XANT</name>
<dbReference type="KEGG" id="xin:Q7W82_10355"/>
<dbReference type="Pfam" id="PF12977">
    <property type="entry name" value="DUF3861"/>
    <property type="match status" value="1"/>
</dbReference>
<organism evidence="2">
    <name type="scientific">Xanthomonas indica</name>
    <dbReference type="NCBI Taxonomy" id="2912242"/>
    <lineage>
        <taxon>Bacteria</taxon>
        <taxon>Pseudomonadati</taxon>
        <taxon>Pseudomonadota</taxon>
        <taxon>Gammaproteobacteria</taxon>
        <taxon>Lysobacterales</taxon>
        <taxon>Lysobacteraceae</taxon>
        <taxon>Xanthomonas</taxon>
    </lineage>
</organism>
<sequence>MTASQRYRVTVTPIQDDGLPCQGRCTIELEARCRQDWMRLLEAAQRQPGLRGDERAALIVGTQLLRSLGERSDGEARALLAPLQPALDALLARLAPAPVA</sequence>
<dbReference type="InterPro" id="IPR038194">
    <property type="entry name" value="DUF3861_sf"/>
</dbReference>
<dbReference type="InterPro" id="IPR024476">
    <property type="entry name" value="DUF3861"/>
</dbReference>
<reference evidence="2" key="3">
    <citation type="submission" date="2023-08" db="EMBL/GenBank/DDBJ databases">
        <title>Complete genome sequence of Xanthomonas indica.</title>
        <authorList>
            <person name="Patil P.B."/>
            <person name="Rana R."/>
        </authorList>
    </citation>
    <scope>NUCLEOTIDE SEQUENCE</scope>
    <source>
        <strain evidence="2">PPL560</strain>
    </source>
</reference>
<dbReference type="RefSeq" id="WP_160947043.1">
    <property type="nucleotide sequence ID" value="NZ_CP131914.1"/>
</dbReference>
<keyword evidence="3" id="KW-1185">Reference proteome</keyword>
<evidence type="ECO:0000313" key="2">
    <source>
        <dbReference type="EMBL" id="XCI82518.1"/>
    </source>
</evidence>
<evidence type="ECO:0000313" key="3">
    <source>
        <dbReference type="Proteomes" id="UP001430647"/>
    </source>
</evidence>
<dbReference type="EMBL" id="JAKJPQ010000001">
    <property type="protein sequence ID" value="MCI2260310.1"/>
    <property type="molecule type" value="Genomic_DNA"/>
</dbReference>
<dbReference type="Proteomes" id="UP001430647">
    <property type="component" value="Unassembled WGS sequence"/>
</dbReference>
<reference evidence="1" key="2">
    <citation type="submission" date="2022-01" db="EMBL/GenBank/DDBJ databases">
        <authorList>
            <person name="Rana R."/>
            <person name="Patil P.B."/>
        </authorList>
    </citation>
    <scope>NUCLEOTIDE SEQUENCE</scope>
    <source>
        <strain evidence="1">PPL560</strain>
    </source>
</reference>
<protein>
    <submittedName>
        <fullName evidence="1">DUF3861 domain-containing protein</fullName>
    </submittedName>
    <submittedName>
        <fullName evidence="2">DUF3861 family protein</fullName>
    </submittedName>
</protein>
<accession>A0AAU8IB53</accession>
<dbReference type="Gene3D" id="3.10.20.850">
    <property type="entry name" value="Protein of unknown function DUF3861"/>
    <property type="match status" value="1"/>
</dbReference>
<reference evidence="1 3" key="1">
    <citation type="journal article" date="2022" name="Curr. Microbiol.">
        <title>Xanthomonas indica sp. nov., a Novel Member of Non-Pathogenic Xanthomonas Community from Healthy Rice Seeds.</title>
        <authorList>
            <person name="Rana R."/>
            <person name="Madhavan V.N."/>
            <person name="Saroha T."/>
            <person name="Bansal K."/>
            <person name="Kaur A."/>
            <person name="Sonti R.V."/>
            <person name="Patel H.K."/>
            <person name="Patil P.B."/>
        </authorList>
    </citation>
    <scope>NUCLEOTIDE SEQUENCE [LARGE SCALE GENOMIC DNA]</scope>
    <source>
        <strain evidence="1 3">PPL560</strain>
    </source>
</reference>
<dbReference type="AlphaFoldDB" id="A0AAU8IB53"/>